<organism evidence="2 3">
    <name type="scientific">Hypsibius exemplaris</name>
    <name type="common">Freshwater tardigrade</name>
    <dbReference type="NCBI Taxonomy" id="2072580"/>
    <lineage>
        <taxon>Eukaryota</taxon>
        <taxon>Metazoa</taxon>
        <taxon>Ecdysozoa</taxon>
        <taxon>Tardigrada</taxon>
        <taxon>Eutardigrada</taxon>
        <taxon>Parachela</taxon>
        <taxon>Hypsibioidea</taxon>
        <taxon>Hypsibiidae</taxon>
        <taxon>Hypsibius</taxon>
    </lineage>
</organism>
<accession>A0A1W0WU08</accession>
<reference evidence="3" key="1">
    <citation type="submission" date="2017-01" db="EMBL/GenBank/DDBJ databases">
        <title>Comparative genomics of anhydrobiosis in the tardigrade Hypsibius dujardini.</title>
        <authorList>
            <person name="Yoshida Y."/>
            <person name="Koutsovoulos G."/>
            <person name="Laetsch D."/>
            <person name="Stevens L."/>
            <person name="Kumar S."/>
            <person name="Horikawa D."/>
            <person name="Ishino K."/>
            <person name="Komine S."/>
            <person name="Tomita M."/>
            <person name="Blaxter M."/>
            <person name="Arakawa K."/>
        </authorList>
    </citation>
    <scope>NUCLEOTIDE SEQUENCE [LARGE SCALE GENOMIC DNA]</scope>
    <source>
        <strain evidence="3">Z151</strain>
    </source>
</reference>
<dbReference type="Proteomes" id="UP000192578">
    <property type="component" value="Unassembled WGS sequence"/>
</dbReference>
<sequence length="87" mass="9250">MFVLFAGFGVWMLFFTQAKSSAVGTSSCGSASLPRAGHLPVPLQHRILRPPQLSAHVGEQVPRPDHFRALGTATSFSRCSIGTGVLV</sequence>
<evidence type="ECO:0008006" key="4">
    <source>
        <dbReference type="Google" id="ProtNLM"/>
    </source>
</evidence>
<gene>
    <name evidence="2" type="ORF">BV898_07311</name>
</gene>
<feature type="chain" id="PRO_5013275074" description="Secreted protein" evidence="1">
    <location>
        <begin position="19"/>
        <end position="87"/>
    </location>
</feature>
<protein>
    <recommendedName>
        <fullName evidence="4">Secreted protein</fullName>
    </recommendedName>
</protein>
<dbReference type="AlphaFoldDB" id="A0A1W0WU08"/>
<evidence type="ECO:0000313" key="2">
    <source>
        <dbReference type="EMBL" id="OQV18682.1"/>
    </source>
</evidence>
<comment type="caution">
    <text evidence="2">The sequence shown here is derived from an EMBL/GenBank/DDBJ whole genome shotgun (WGS) entry which is preliminary data.</text>
</comment>
<keyword evidence="3" id="KW-1185">Reference proteome</keyword>
<feature type="signal peptide" evidence="1">
    <location>
        <begin position="1"/>
        <end position="18"/>
    </location>
</feature>
<evidence type="ECO:0000313" key="3">
    <source>
        <dbReference type="Proteomes" id="UP000192578"/>
    </source>
</evidence>
<name>A0A1W0WU08_HYPEX</name>
<proteinExistence type="predicted"/>
<dbReference type="EMBL" id="MTYJ01000047">
    <property type="protein sequence ID" value="OQV18682.1"/>
    <property type="molecule type" value="Genomic_DNA"/>
</dbReference>
<keyword evidence="1" id="KW-0732">Signal</keyword>
<evidence type="ECO:0000256" key="1">
    <source>
        <dbReference type="SAM" id="SignalP"/>
    </source>
</evidence>